<organism evidence="9 10">
    <name type="scientific">OM182 bacterium MED-G24</name>
    <dbReference type="NCBI Taxonomy" id="1986255"/>
    <lineage>
        <taxon>Bacteria</taxon>
        <taxon>Pseudomonadati</taxon>
        <taxon>Pseudomonadota</taxon>
        <taxon>Gammaproteobacteria</taxon>
        <taxon>OMG group</taxon>
        <taxon>OM182 clade</taxon>
    </lineage>
</organism>
<feature type="transmembrane region" description="Helical" evidence="7">
    <location>
        <begin position="307"/>
        <end position="328"/>
    </location>
</feature>
<dbReference type="InterPro" id="IPR011701">
    <property type="entry name" value="MFS"/>
</dbReference>
<dbReference type="EMBL" id="NTKD01000016">
    <property type="protein sequence ID" value="PDH40026.1"/>
    <property type="molecule type" value="Genomic_DNA"/>
</dbReference>
<feature type="transmembrane region" description="Helical" evidence="7">
    <location>
        <begin position="46"/>
        <end position="65"/>
    </location>
</feature>
<feature type="transmembrane region" description="Helical" evidence="7">
    <location>
        <begin position="220"/>
        <end position="241"/>
    </location>
</feature>
<evidence type="ECO:0000313" key="9">
    <source>
        <dbReference type="EMBL" id="PDH40026.1"/>
    </source>
</evidence>
<keyword evidence="4 7" id="KW-1133">Transmembrane helix</keyword>
<feature type="transmembrane region" description="Helical" evidence="7">
    <location>
        <begin position="86"/>
        <end position="111"/>
    </location>
</feature>
<sequence>MQNPLTIPAFRTLFLAQVVALVGSGLATVGLALLADELSGENAGFILGQILAVKMVAYVLVAPIVGGNAHRFSRKKMLLVLDVTRALCVIGIIFVDAVWQVFALVFLLSALSAGFKPVFQATIPEVVTDEDSYTKALSYSRVAYDLESLVSPALAGIALLFMSFDLLFVTNGLAFLASAILVASTRLPVIEHMNAPDSVWADTRFGVMAYLKTPRLRGLLCLYLGVAALSAMVVVNTVVIVRGEIQLGATAVAIALAASGAGSMIAALTVSWILRRISERTLMALGAILCVPAMFSLSVTGDFQGLMVAWFVVGMGLSLIQTPTGRVVNRSAAAEDRPAYFAAQFTLSHACWMLFYPLVGYCGIAWGIEATALLVAAVVVVTTAGGLLMWRSNDPAELYHTHEPMEHEHPHGHDSHHEHQHQEGSGSEHSHEHRHEAVLHKHAFVIDQHHPHWPV</sequence>
<dbReference type="SUPFAM" id="SSF103473">
    <property type="entry name" value="MFS general substrate transporter"/>
    <property type="match status" value="1"/>
</dbReference>
<feature type="transmembrane region" description="Helical" evidence="7">
    <location>
        <begin position="340"/>
        <end position="358"/>
    </location>
</feature>
<evidence type="ECO:0000256" key="3">
    <source>
        <dbReference type="ARBA" id="ARBA00022692"/>
    </source>
</evidence>
<feature type="domain" description="Major facilitator superfamily (MFS) profile" evidence="8">
    <location>
        <begin position="9"/>
        <end position="394"/>
    </location>
</feature>
<feature type="transmembrane region" description="Helical" evidence="7">
    <location>
        <begin position="12"/>
        <end position="34"/>
    </location>
</feature>
<dbReference type="Gene3D" id="1.20.1250.20">
    <property type="entry name" value="MFS general substrate transporter like domains"/>
    <property type="match status" value="1"/>
</dbReference>
<comment type="subcellular location">
    <subcellularLocation>
        <location evidence="1">Cell membrane</location>
        <topology evidence="1">Multi-pass membrane protein</topology>
    </subcellularLocation>
</comment>
<evidence type="ECO:0000256" key="1">
    <source>
        <dbReference type="ARBA" id="ARBA00004651"/>
    </source>
</evidence>
<evidence type="ECO:0000256" key="4">
    <source>
        <dbReference type="ARBA" id="ARBA00022989"/>
    </source>
</evidence>
<keyword evidence="3 7" id="KW-0812">Transmembrane</keyword>
<evidence type="ECO:0000256" key="6">
    <source>
        <dbReference type="SAM" id="MobiDB-lite"/>
    </source>
</evidence>
<dbReference type="PANTHER" id="PTHR23513:SF6">
    <property type="entry name" value="MAJOR FACILITATOR SUPERFAMILY ASSOCIATED DOMAIN-CONTAINING PROTEIN"/>
    <property type="match status" value="1"/>
</dbReference>
<evidence type="ECO:0000256" key="7">
    <source>
        <dbReference type="SAM" id="Phobius"/>
    </source>
</evidence>
<protein>
    <submittedName>
        <fullName evidence="9">MFS transporter</fullName>
    </submittedName>
</protein>
<keyword evidence="5 7" id="KW-0472">Membrane</keyword>
<dbReference type="InterPro" id="IPR020846">
    <property type="entry name" value="MFS_dom"/>
</dbReference>
<feature type="transmembrane region" description="Helical" evidence="7">
    <location>
        <begin position="364"/>
        <end position="390"/>
    </location>
</feature>
<evidence type="ECO:0000256" key="2">
    <source>
        <dbReference type="ARBA" id="ARBA00022475"/>
    </source>
</evidence>
<reference evidence="9 10" key="1">
    <citation type="submission" date="2017-08" db="EMBL/GenBank/DDBJ databases">
        <title>Fine stratification of microbial communities through a metagenomic profile of the photic zone.</title>
        <authorList>
            <person name="Haro-Moreno J.M."/>
            <person name="Lopez-Perez M."/>
            <person name="De La Torre J."/>
            <person name="Picazo A."/>
            <person name="Camacho A."/>
            <person name="Rodriguez-Valera F."/>
        </authorList>
    </citation>
    <scope>NUCLEOTIDE SEQUENCE [LARGE SCALE GENOMIC DNA]</scope>
    <source>
        <strain evidence="9">MED-G24</strain>
    </source>
</reference>
<feature type="transmembrane region" description="Helical" evidence="7">
    <location>
        <begin position="247"/>
        <end position="274"/>
    </location>
</feature>
<evidence type="ECO:0000313" key="10">
    <source>
        <dbReference type="Proteomes" id="UP000219327"/>
    </source>
</evidence>
<dbReference type="GO" id="GO:0005886">
    <property type="term" value="C:plasma membrane"/>
    <property type="evidence" value="ECO:0007669"/>
    <property type="project" value="UniProtKB-SubCell"/>
</dbReference>
<dbReference type="AlphaFoldDB" id="A0A2A5WV88"/>
<dbReference type="PROSITE" id="PS50850">
    <property type="entry name" value="MFS"/>
    <property type="match status" value="1"/>
</dbReference>
<feature type="transmembrane region" description="Helical" evidence="7">
    <location>
        <begin position="281"/>
        <end position="301"/>
    </location>
</feature>
<comment type="caution">
    <text evidence="9">The sequence shown here is derived from an EMBL/GenBank/DDBJ whole genome shotgun (WGS) entry which is preliminary data.</text>
</comment>
<feature type="region of interest" description="Disordered" evidence="6">
    <location>
        <begin position="405"/>
        <end position="434"/>
    </location>
</feature>
<gene>
    <name evidence="9" type="ORF">CNE99_04395</name>
</gene>
<evidence type="ECO:0000259" key="8">
    <source>
        <dbReference type="PROSITE" id="PS50850"/>
    </source>
</evidence>
<dbReference type="InterPro" id="IPR036259">
    <property type="entry name" value="MFS_trans_sf"/>
</dbReference>
<name>A0A2A5WV88_9GAMM</name>
<proteinExistence type="predicted"/>
<feature type="transmembrane region" description="Helical" evidence="7">
    <location>
        <begin position="153"/>
        <end position="183"/>
    </location>
</feature>
<dbReference type="Proteomes" id="UP000219327">
    <property type="component" value="Unassembled WGS sequence"/>
</dbReference>
<evidence type="ECO:0000256" key="5">
    <source>
        <dbReference type="ARBA" id="ARBA00023136"/>
    </source>
</evidence>
<keyword evidence="2" id="KW-1003">Cell membrane</keyword>
<dbReference type="Pfam" id="PF07690">
    <property type="entry name" value="MFS_1"/>
    <property type="match status" value="1"/>
</dbReference>
<dbReference type="CDD" id="cd06173">
    <property type="entry name" value="MFS_MefA_like"/>
    <property type="match status" value="1"/>
</dbReference>
<accession>A0A2A5WV88</accession>
<dbReference type="PANTHER" id="PTHR23513">
    <property type="entry name" value="INTEGRAL MEMBRANE EFFLUX PROTEIN-RELATED"/>
    <property type="match status" value="1"/>
</dbReference>
<dbReference type="GO" id="GO:0022857">
    <property type="term" value="F:transmembrane transporter activity"/>
    <property type="evidence" value="ECO:0007669"/>
    <property type="project" value="InterPro"/>
</dbReference>